<evidence type="ECO:0000313" key="3">
    <source>
        <dbReference type="Proteomes" id="UP000318199"/>
    </source>
</evidence>
<sequence>MALVVITLLAVVPAAYLVWRVAQPWTDGVAHPATPRADATQLQRDVRELSTRFDSRSVNRPEVLDGAASYIEKRLTEAGLQVVSQRFDARGQTYRNLVVRLGPDTPEVVVVGAHYDVFGELPGADDNASGVAGLIELARLLRTQPLTKRVELVAYTNEEPPFFRTPHMGSAIHAAGLRANDKRVSLMLSLECIGYFSDAPGSQDHPARLMEAIYPTTGNFIALVGFYEDGAVARRAKAAMKGATDLPVHSINAPGFVTGIDFSDHLNYAREGFVGMMVTDTAFYRNKAYHTRADTWERLDYGRMAKVVTGVAAVVLSQANRPM</sequence>
<reference evidence="2 3" key="1">
    <citation type="submission" date="2019-07" db="EMBL/GenBank/DDBJ databases">
        <title>Caenimonas sedimenti sp. nov., isolated from activated sludge.</title>
        <authorList>
            <person name="Xu J."/>
        </authorList>
    </citation>
    <scope>NUCLEOTIDE SEQUENCE [LARGE SCALE GENOMIC DNA]</scope>
    <source>
        <strain evidence="2 3">HX-9-20</strain>
    </source>
</reference>
<dbReference type="InterPro" id="IPR007484">
    <property type="entry name" value="Peptidase_M28"/>
</dbReference>
<comment type="caution">
    <text evidence="2">The sequence shown here is derived from an EMBL/GenBank/DDBJ whole genome shotgun (WGS) entry which is preliminary data.</text>
</comment>
<dbReference type="GO" id="GO:0008235">
    <property type="term" value="F:metalloexopeptidase activity"/>
    <property type="evidence" value="ECO:0007669"/>
    <property type="project" value="InterPro"/>
</dbReference>
<accession>A0A562ZIY3</accession>
<protein>
    <submittedName>
        <fullName evidence="2">M28 family peptidase</fullName>
    </submittedName>
</protein>
<dbReference type="Gene3D" id="3.40.630.10">
    <property type="entry name" value="Zn peptidases"/>
    <property type="match status" value="1"/>
</dbReference>
<dbReference type="Pfam" id="PF04389">
    <property type="entry name" value="Peptidase_M28"/>
    <property type="match status" value="1"/>
</dbReference>
<dbReference type="SUPFAM" id="SSF53187">
    <property type="entry name" value="Zn-dependent exopeptidases"/>
    <property type="match status" value="1"/>
</dbReference>
<dbReference type="PANTHER" id="PTHR12147:SF26">
    <property type="entry name" value="PEPTIDASE M28 DOMAIN-CONTAINING PROTEIN"/>
    <property type="match status" value="1"/>
</dbReference>
<proteinExistence type="predicted"/>
<feature type="domain" description="Peptidase M28" evidence="1">
    <location>
        <begin position="96"/>
        <end position="314"/>
    </location>
</feature>
<dbReference type="PANTHER" id="PTHR12147">
    <property type="entry name" value="METALLOPEPTIDASE M28 FAMILY MEMBER"/>
    <property type="match status" value="1"/>
</dbReference>
<gene>
    <name evidence="2" type="ORF">FN976_23150</name>
</gene>
<evidence type="ECO:0000259" key="1">
    <source>
        <dbReference type="Pfam" id="PF04389"/>
    </source>
</evidence>
<dbReference type="OrthoDB" id="9789219at2"/>
<keyword evidence="3" id="KW-1185">Reference proteome</keyword>
<dbReference type="EMBL" id="VOBQ01000019">
    <property type="protein sequence ID" value="TWO68539.1"/>
    <property type="molecule type" value="Genomic_DNA"/>
</dbReference>
<name>A0A562ZIY3_9BURK</name>
<dbReference type="InterPro" id="IPR045175">
    <property type="entry name" value="M28_fam"/>
</dbReference>
<dbReference type="GO" id="GO:0006508">
    <property type="term" value="P:proteolysis"/>
    <property type="evidence" value="ECO:0007669"/>
    <property type="project" value="InterPro"/>
</dbReference>
<organism evidence="2 3">
    <name type="scientific">Caenimonas sedimenti</name>
    <dbReference type="NCBI Taxonomy" id="2596921"/>
    <lineage>
        <taxon>Bacteria</taxon>
        <taxon>Pseudomonadati</taxon>
        <taxon>Pseudomonadota</taxon>
        <taxon>Betaproteobacteria</taxon>
        <taxon>Burkholderiales</taxon>
        <taxon>Comamonadaceae</taxon>
        <taxon>Caenimonas</taxon>
    </lineage>
</organism>
<dbReference type="AlphaFoldDB" id="A0A562ZIY3"/>
<dbReference type="Proteomes" id="UP000318199">
    <property type="component" value="Unassembled WGS sequence"/>
</dbReference>
<evidence type="ECO:0000313" key="2">
    <source>
        <dbReference type="EMBL" id="TWO68539.1"/>
    </source>
</evidence>